<dbReference type="InParanoid" id="E9I069"/>
<reference evidence="2 3" key="1">
    <citation type="journal article" date="2011" name="Science">
        <title>The ecoresponsive genome of Daphnia pulex.</title>
        <authorList>
            <person name="Colbourne J.K."/>
            <person name="Pfrender M.E."/>
            <person name="Gilbert D."/>
            <person name="Thomas W.K."/>
            <person name="Tucker A."/>
            <person name="Oakley T.H."/>
            <person name="Tokishita S."/>
            <person name="Aerts A."/>
            <person name="Arnold G.J."/>
            <person name="Basu M.K."/>
            <person name="Bauer D.J."/>
            <person name="Caceres C.E."/>
            <person name="Carmel L."/>
            <person name="Casola C."/>
            <person name="Choi J.H."/>
            <person name="Detter J.C."/>
            <person name="Dong Q."/>
            <person name="Dusheyko S."/>
            <person name="Eads B.D."/>
            <person name="Frohlich T."/>
            <person name="Geiler-Samerotte K.A."/>
            <person name="Gerlach D."/>
            <person name="Hatcher P."/>
            <person name="Jogdeo S."/>
            <person name="Krijgsveld J."/>
            <person name="Kriventseva E.V."/>
            <person name="Kultz D."/>
            <person name="Laforsch C."/>
            <person name="Lindquist E."/>
            <person name="Lopez J."/>
            <person name="Manak J.R."/>
            <person name="Muller J."/>
            <person name="Pangilinan J."/>
            <person name="Patwardhan R.P."/>
            <person name="Pitluck S."/>
            <person name="Pritham E.J."/>
            <person name="Rechtsteiner A."/>
            <person name="Rho M."/>
            <person name="Rogozin I.B."/>
            <person name="Sakarya O."/>
            <person name="Salamov A."/>
            <person name="Schaack S."/>
            <person name="Shapiro H."/>
            <person name="Shiga Y."/>
            <person name="Skalitzky C."/>
            <person name="Smith Z."/>
            <person name="Souvorov A."/>
            <person name="Sung W."/>
            <person name="Tang Z."/>
            <person name="Tsuchiya D."/>
            <person name="Tu H."/>
            <person name="Vos H."/>
            <person name="Wang M."/>
            <person name="Wolf Y.I."/>
            <person name="Yamagata H."/>
            <person name="Yamada T."/>
            <person name="Ye Y."/>
            <person name="Shaw J.R."/>
            <person name="Andrews J."/>
            <person name="Crease T.J."/>
            <person name="Tang H."/>
            <person name="Lucas S.M."/>
            <person name="Robertson H.M."/>
            <person name="Bork P."/>
            <person name="Koonin E.V."/>
            <person name="Zdobnov E.M."/>
            <person name="Grigoriev I.V."/>
            <person name="Lynch M."/>
            <person name="Boore J.L."/>
        </authorList>
    </citation>
    <scope>NUCLEOTIDE SEQUENCE [LARGE SCALE GENOMIC DNA]</scope>
</reference>
<name>E9I069_DAPPU</name>
<dbReference type="AlphaFoldDB" id="E9I069"/>
<dbReference type="HOGENOM" id="CLU_2742588_0_0_1"/>
<proteinExistence type="predicted"/>
<evidence type="ECO:0000256" key="1">
    <source>
        <dbReference type="SAM" id="MobiDB-lite"/>
    </source>
</evidence>
<dbReference type="Proteomes" id="UP000000305">
    <property type="component" value="Unassembled WGS sequence"/>
</dbReference>
<feature type="region of interest" description="Disordered" evidence="1">
    <location>
        <begin position="50"/>
        <end position="71"/>
    </location>
</feature>
<dbReference type="EMBL" id="GL733483">
    <property type="protein sequence ID" value="EFX62611.1"/>
    <property type="molecule type" value="Genomic_DNA"/>
</dbReference>
<evidence type="ECO:0000313" key="2">
    <source>
        <dbReference type="EMBL" id="EFX62611.1"/>
    </source>
</evidence>
<keyword evidence="3" id="KW-1185">Reference proteome</keyword>
<accession>E9I069</accession>
<protein>
    <submittedName>
        <fullName evidence="2">Uncharacterized protein</fullName>
    </submittedName>
</protein>
<evidence type="ECO:0000313" key="3">
    <source>
        <dbReference type="Proteomes" id="UP000000305"/>
    </source>
</evidence>
<gene>
    <name evidence="2" type="ORF">DAPPUDRAFT_300901</name>
</gene>
<dbReference type="KEGG" id="dpx:DAPPUDRAFT_300901"/>
<sequence length="71" mass="8407">MSPPTITTIHFRKCLAIKTQKILISSHALMDSLVPGIKAFQRKEEKVSWRNQPLKRPRKEPKIWPLKQFQR</sequence>
<organism evidence="2 3">
    <name type="scientific">Daphnia pulex</name>
    <name type="common">Water flea</name>
    <dbReference type="NCBI Taxonomy" id="6669"/>
    <lineage>
        <taxon>Eukaryota</taxon>
        <taxon>Metazoa</taxon>
        <taxon>Ecdysozoa</taxon>
        <taxon>Arthropoda</taxon>
        <taxon>Crustacea</taxon>
        <taxon>Branchiopoda</taxon>
        <taxon>Diplostraca</taxon>
        <taxon>Cladocera</taxon>
        <taxon>Anomopoda</taxon>
        <taxon>Daphniidae</taxon>
        <taxon>Daphnia</taxon>
    </lineage>
</organism>